<dbReference type="EMBL" id="LDAU01000114">
    <property type="protein sequence ID" value="KRX04635.1"/>
    <property type="molecule type" value="Genomic_DNA"/>
</dbReference>
<feature type="domain" description="USP" evidence="1">
    <location>
        <begin position="391"/>
        <end position="672"/>
    </location>
</feature>
<dbReference type="OMA" id="NCRVESH"/>
<sequence length="753" mass="90976">MEIIGNKIAQIIEQNIIDKALDQQLFTDPYNYAIKEIFKKKLVKLKSEENGEKHQNGNIQLFNDKIDFTKHISLIVQNVIYPFKNYIQNLDKLMLIFVKWLCILDFTVFKKDEQYNRNFLIKSCKDIVEMIYMICFDEQNITKYRIQENAVELFQLIIRISKLKNLQGFKLTQNFFMIFESLTERQIQNLVQNNWQNFLFDLACQKQNNEENKEDQEKILTMFTSLTYYTMTNKVLFFLMQLCKIFEQNNEKELLIMIYANFVKERLLPNLKAYHCFEMEVDKRLLFTKSDLQTFKVQLEQIQKIDQSFFPNFFMILTFINKIIYDFKNDFEKRQLIQELKENYQKQIDDFNPDIWHFKTFKFNNKYRYNQQTGRENKLTNSIMQSGLVQDGIENIGFTCYLNSTLQCLYRTEKFKNYILSEDNKELSLIDSIYDKNNYQSNFDLNVEVYNLFEFLSSDYVKKFPYQPQCLKMSMPEPFRSVTQQQDVQEYIAQLLDAFIEADKRKFGLYTKQYDLLKMIKQNFIEELLDKQNQYQCDKCNKKTDAKKQLDLEELPPYLIIGLNRSIYDQKNQLFIKNLSSVSIPFEFKANKIYENFEQFNNENEYELYAIIIHIGQNIFSGHYIAYHKIDEFNWKVSDDSQSFVVKGYDYQSLSRQWQDQETPYVLFYRNKRQKRIKPQSLNNKYVNQSKETYNLQFSNRQENGYSHKDYTNSLNFDNYKISNRYGPQYGFSNNRQSDSQFKFSQSQYQKKY</sequence>
<reference evidence="2 3" key="1">
    <citation type="journal article" date="2015" name="Sci. Rep.">
        <title>Genome of the facultative scuticociliatosis pathogen Pseudocohnilembus persalinus provides insight into its virulence through horizontal gene transfer.</title>
        <authorList>
            <person name="Xiong J."/>
            <person name="Wang G."/>
            <person name="Cheng J."/>
            <person name="Tian M."/>
            <person name="Pan X."/>
            <person name="Warren A."/>
            <person name="Jiang C."/>
            <person name="Yuan D."/>
            <person name="Miao W."/>
        </authorList>
    </citation>
    <scope>NUCLEOTIDE SEQUENCE [LARGE SCALE GENOMIC DNA]</scope>
    <source>
        <strain evidence="2">36N120E</strain>
    </source>
</reference>
<comment type="caution">
    <text evidence="2">The sequence shown here is derived from an EMBL/GenBank/DDBJ whole genome shotgun (WGS) entry which is preliminary data.</text>
</comment>
<organism evidence="2 3">
    <name type="scientific">Pseudocohnilembus persalinus</name>
    <name type="common">Ciliate</name>
    <dbReference type="NCBI Taxonomy" id="266149"/>
    <lineage>
        <taxon>Eukaryota</taxon>
        <taxon>Sar</taxon>
        <taxon>Alveolata</taxon>
        <taxon>Ciliophora</taxon>
        <taxon>Intramacronucleata</taxon>
        <taxon>Oligohymenophorea</taxon>
        <taxon>Scuticociliatia</taxon>
        <taxon>Philasterida</taxon>
        <taxon>Pseudocohnilembidae</taxon>
        <taxon>Pseudocohnilembus</taxon>
    </lineage>
</organism>
<evidence type="ECO:0000313" key="3">
    <source>
        <dbReference type="Proteomes" id="UP000054937"/>
    </source>
</evidence>
<dbReference type="Gene3D" id="3.90.70.10">
    <property type="entry name" value="Cysteine proteinases"/>
    <property type="match status" value="2"/>
</dbReference>
<dbReference type="PANTHER" id="PTHR24006">
    <property type="entry name" value="UBIQUITIN CARBOXYL-TERMINAL HYDROLASE"/>
    <property type="match status" value="1"/>
</dbReference>
<dbReference type="SUPFAM" id="SSF54001">
    <property type="entry name" value="Cysteine proteinases"/>
    <property type="match status" value="1"/>
</dbReference>
<dbReference type="CDD" id="cd02257">
    <property type="entry name" value="Peptidase_C19"/>
    <property type="match status" value="1"/>
</dbReference>
<protein>
    <recommendedName>
        <fullName evidence="1">USP domain-containing protein</fullName>
    </recommendedName>
</protein>
<evidence type="ECO:0000313" key="2">
    <source>
        <dbReference type="EMBL" id="KRX04635.1"/>
    </source>
</evidence>
<gene>
    <name evidence="2" type="ORF">PPERSA_04450</name>
</gene>
<dbReference type="InterPro" id="IPR001394">
    <property type="entry name" value="Peptidase_C19_UCH"/>
</dbReference>
<dbReference type="InterPro" id="IPR038765">
    <property type="entry name" value="Papain-like_cys_pep_sf"/>
</dbReference>
<dbReference type="PROSITE" id="PS50235">
    <property type="entry name" value="USP_3"/>
    <property type="match status" value="1"/>
</dbReference>
<evidence type="ECO:0000259" key="1">
    <source>
        <dbReference type="PROSITE" id="PS50235"/>
    </source>
</evidence>
<keyword evidence="3" id="KW-1185">Reference proteome</keyword>
<dbReference type="PANTHER" id="PTHR24006:SF905">
    <property type="entry name" value="UBIQUITIN CARBOXYL-TERMINAL HYDROLASE 1"/>
    <property type="match status" value="1"/>
</dbReference>
<accession>A0A0V0QQU1</accession>
<dbReference type="AlphaFoldDB" id="A0A0V0QQU1"/>
<dbReference type="OrthoDB" id="286820at2759"/>
<dbReference type="Proteomes" id="UP000054937">
    <property type="component" value="Unassembled WGS sequence"/>
</dbReference>
<dbReference type="GO" id="GO:0004843">
    <property type="term" value="F:cysteine-type deubiquitinase activity"/>
    <property type="evidence" value="ECO:0007669"/>
    <property type="project" value="InterPro"/>
</dbReference>
<dbReference type="PROSITE" id="PS00973">
    <property type="entry name" value="USP_2"/>
    <property type="match status" value="1"/>
</dbReference>
<dbReference type="GO" id="GO:0005634">
    <property type="term" value="C:nucleus"/>
    <property type="evidence" value="ECO:0007669"/>
    <property type="project" value="TreeGrafter"/>
</dbReference>
<dbReference type="Pfam" id="PF00443">
    <property type="entry name" value="UCH"/>
    <property type="match status" value="1"/>
</dbReference>
<proteinExistence type="predicted"/>
<dbReference type="GO" id="GO:0005829">
    <property type="term" value="C:cytosol"/>
    <property type="evidence" value="ECO:0007669"/>
    <property type="project" value="TreeGrafter"/>
</dbReference>
<dbReference type="InterPro" id="IPR018200">
    <property type="entry name" value="USP_CS"/>
</dbReference>
<dbReference type="GO" id="GO:0016579">
    <property type="term" value="P:protein deubiquitination"/>
    <property type="evidence" value="ECO:0007669"/>
    <property type="project" value="InterPro"/>
</dbReference>
<dbReference type="InParanoid" id="A0A0V0QQU1"/>
<dbReference type="InterPro" id="IPR028889">
    <property type="entry name" value="USP"/>
</dbReference>
<name>A0A0V0QQU1_PSEPJ</name>
<dbReference type="InterPro" id="IPR050164">
    <property type="entry name" value="Peptidase_C19"/>
</dbReference>